<dbReference type="AlphaFoldDB" id="A0A327NCA1"/>
<sequence>MTVENNSLLKELIKDDDGPQKKGRVNFKTAMQKLGFESVFDIVRLSQSEFASRLALFSDANAQVAYDNAKNYATLLARLYREHSTSSDTLPQLAQRTGVRSLVTQGPTFQNLFKENWDDFCKVGALADSTGPVAYLSELYGFVKDLEKTQPEDPKRILLDRRRPDLKDLMITQDSVFAPQPMLEIVNQVLSRNLRTYLDTLPADKNKSLHQVLSERRYPFELPYNFYHHQCQRGLAGEKPRLGELNYRASRSLPITQNAAANNLYGMVLRPVLQAQQLLTGLSPQQQALMIEPAVFSNFYLNRNDLNEGWKSAGTTHLSPHQPQKVCFLLPEGQADIGTVNPVAHIPDSTSTGQNTARITFRTTAENTDTSVELSSMEVSLAEGVRLSSSTPINSNLWRINFLHNATINTIASHIKSESTVSEPATPGYIAKFNLLTATGTVTAPIHVSKQSFTLTLDEQYHLSAPEKAFFKRAYGVEIQDDKLSHLSDLNHFMQQTGLKTEQVEMLLSQHSYSVRLSPNCPSTNPQRVGVTVPGTTGRVLPFPHANHYGACYVNGTGTGGDLYDSLSPPSPESIIRDQFDNAMGLVQEEIGEAKLWRLTKLSLDRLDRLQRMVRLQRYTGLSFTDLDTLVISAIRAEGQNNLGMELSKNTLRALGVYQHLNRRYGIAPQEFAALLHDLPPYASGKGAVALFDQVFNQVQMFDSPLILDQTVINLTAPNDPATQKTLLQLCAGLNLQPTDDSLLLIAAQTTKLLGNLKRDLPTVSSLYRQARIARLFGCSVADLLTLAGLLGGSAYKDALASGRLSPQTDTPAPDILDILMHLEWATDWLKDSQQSVEQLQMRLGPNVPLAVGDELETASTNLASGYPPLPDDLLARLNKLHDDTLVSCMTQKRVDALGLPALNKNSQPIRWFDLLVGSDLLDEQGLLPGLDELTPIDEPLTWLSESIRELVAAQLLSDHVKEDCKTKLTQALLEAHDQQTQLLEALFKDTADLAQDRTVAVIHWAHASVYSLLSMAVDTDNSALIEVFQRVSQHAEIVVQLRLSNSALRLFVLNPDWLGAAEYAATSSEPSLAELYLFERFSHWFHGQRHSEDTLLSYFSLANPTKAKLKNQALRQIASETANAALARLLEWPVDEITALANTLPDKRVCTMAQLDWVRRCQATCQASGLSAGVLLKATALDDQTTPAALNAWKAVGEAVVAANQVSDSSLVNV</sequence>
<dbReference type="Pfam" id="PF03538">
    <property type="entry name" value="VRP1"/>
    <property type="match status" value="1"/>
</dbReference>
<evidence type="ECO:0000256" key="1">
    <source>
        <dbReference type="ARBA" id="ARBA00023026"/>
    </source>
</evidence>
<accession>A0A327NCA1</accession>
<organism evidence="2 3">
    <name type="scientific">Pseudomonas fluorescens</name>
    <dbReference type="NCBI Taxonomy" id="294"/>
    <lineage>
        <taxon>Bacteria</taxon>
        <taxon>Pseudomonadati</taxon>
        <taxon>Pseudomonadota</taxon>
        <taxon>Gammaproteobacteria</taxon>
        <taxon>Pseudomonadales</taxon>
        <taxon>Pseudomonadaceae</taxon>
        <taxon>Pseudomonas</taxon>
    </lineage>
</organism>
<keyword evidence="1" id="KW-0843">Virulence</keyword>
<reference evidence="2 3" key="1">
    <citation type="submission" date="2018-06" db="EMBL/GenBank/DDBJ databases">
        <authorList>
            <person name="Zhirakovskaya E."/>
        </authorList>
    </citation>
    <scope>NUCLEOTIDE SEQUENCE [LARGE SCALE GENOMIC DNA]</scope>
    <source>
        <strain evidence="2 3">LY3</strain>
    </source>
</reference>
<protein>
    <recommendedName>
        <fullName evidence="4">Toxin</fullName>
    </recommendedName>
</protein>
<evidence type="ECO:0000313" key="2">
    <source>
        <dbReference type="EMBL" id="RAI72827.1"/>
    </source>
</evidence>
<proteinExistence type="predicted"/>
<dbReference type="InterPro" id="IPR018003">
    <property type="entry name" value="Insecticidal_toxin/plasmid_vir"/>
</dbReference>
<comment type="caution">
    <text evidence="2">The sequence shown here is derived from an EMBL/GenBank/DDBJ whole genome shotgun (WGS) entry which is preliminary data.</text>
</comment>
<evidence type="ECO:0008006" key="4">
    <source>
        <dbReference type="Google" id="ProtNLM"/>
    </source>
</evidence>
<gene>
    <name evidence="2" type="ORF">DOZ80_01400</name>
</gene>
<evidence type="ECO:0000313" key="3">
    <source>
        <dbReference type="Proteomes" id="UP000249493"/>
    </source>
</evidence>
<dbReference type="Proteomes" id="UP000249493">
    <property type="component" value="Unassembled WGS sequence"/>
</dbReference>
<name>A0A327NCA1_PSEFL</name>
<dbReference type="EMBL" id="QLIN01000001">
    <property type="protein sequence ID" value="RAI72827.1"/>
    <property type="molecule type" value="Genomic_DNA"/>
</dbReference>